<gene>
    <name evidence="17" type="primary">ND6</name>
</gene>
<sequence>MIILNMFSNFLFVFLKHPISMGGMLLTQTISVSLITGIYFLNFWFSYILFIIMVGGMLVLFLYMTSVASNEKFKLLKLYYVPLWLFFTTLATNAFTDDFIIMMINNQMKFWKIELSTLNFHFLSKYIYFPNSLFMALLMIYLFLTLILVVKLTDLYLGPLRQKF</sequence>
<dbReference type="EC" id="7.1.1.2" evidence="3"/>
<keyword evidence="8" id="KW-1278">Translocase</keyword>
<dbReference type="CTD" id="4541"/>
<evidence type="ECO:0000256" key="7">
    <source>
        <dbReference type="ARBA" id="ARBA00022692"/>
    </source>
</evidence>
<keyword evidence="12 17" id="KW-0496">Mitochondrion</keyword>
<geneLocation type="mitochondrion" evidence="17"/>
<keyword evidence="10 16" id="KW-1133">Transmembrane helix</keyword>
<comment type="similarity">
    <text evidence="2">Belongs to the complex I subunit 6 family.</text>
</comment>
<dbReference type="GO" id="GO:0031966">
    <property type="term" value="C:mitochondrial membrane"/>
    <property type="evidence" value="ECO:0007669"/>
    <property type="project" value="UniProtKB-SubCell"/>
</dbReference>
<evidence type="ECO:0000256" key="1">
    <source>
        <dbReference type="ARBA" id="ARBA00004225"/>
    </source>
</evidence>
<keyword evidence="7 16" id="KW-0812">Transmembrane</keyword>
<protein>
    <recommendedName>
        <fullName evidence="4">NADH-ubiquinone oxidoreductase chain 6</fullName>
        <ecNumber evidence="3">7.1.1.2</ecNumber>
    </recommendedName>
    <alternativeName>
        <fullName evidence="14">NADH dehydrogenase subunit 6</fullName>
    </alternativeName>
</protein>
<dbReference type="GO" id="GO:0008137">
    <property type="term" value="F:NADH dehydrogenase (ubiquinone) activity"/>
    <property type="evidence" value="ECO:0007669"/>
    <property type="project" value="UniProtKB-EC"/>
</dbReference>
<evidence type="ECO:0000256" key="9">
    <source>
        <dbReference type="ARBA" id="ARBA00022982"/>
    </source>
</evidence>
<evidence type="ECO:0000256" key="11">
    <source>
        <dbReference type="ARBA" id="ARBA00023027"/>
    </source>
</evidence>
<comment type="catalytic activity">
    <reaction evidence="15">
        <text>a ubiquinone + NADH + 5 H(+)(in) = a ubiquinol + NAD(+) + 4 H(+)(out)</text>
        <dbReference type="Rhea" id="RHEA:29091"/>
        <dbReference type="Rhea" id="RHEA-COMP:9565"/>
        <dbReference type="Rhea" id="RHEA-COMP:9566"/>
        <dbReference type="ChEBI" id="CHEBI:15378"/>
        <dbReference type="ChEBI" id="CHEBI:16389"/>
        <dbReference type="ChEBI" id="CHEBI:17976"/>
        <dbReference type="ChEBI" id="CHEBI:57540"/>
        <dbReference type="ChEBI" id="CHEBI:57945"/>
        <dbReference type="EC" id="7.1.1.2"/>
    </reaction>
</comment>
<proteinExistence type="inferred from homology"/>
<evidence type="ECO:0000256" key="2">
    <source>
        <dbReference type="ARBA" id="ARBA00005698"/>
    </source>
</evidence>
<keyword evidence="11" id="KW-0520">NAD</keyword>
<evidence type="ECO:0000256" key="15">
    <source>
        <dbReference type="ARBA" id="ARBA00049551"/>
    </source>
</evidence>
<evidence type="ECO:0000256" key="8">
    <source>
        <dbReference type="ARBA" id="ARBA00022967"/>
    </source>
</evidence>
<evidence type="ECO:0000256" key="14">
    <source>
        <dbReference type="ARBA" id="ARBA00031019"/>
    </source>
</evidence>
<feature type="transmembrane region" description="Helical" evidence="16">
    <location>
        <begin position="83"/>
        <end position="105"/>
    </location>
</feature>
<feature type="transmembrane region" description="Helical" evidence="16">
    <location>
        <begin position="126"/>
        <end position="150"/>
    </location>
</feature>
<evidence type="ECO:0000256" key="12">
    <source>
        <dbReference type="ARBA" id="ARBA00023128"/>
    </source>
</evidence>
<dbReference type="PANTHER" id="PTHR11435">
    <property type="entry name" value="NADH UBIQUINONE OXIDOREDUCTASE SUBUNIT ND6"/>
    <property type="match status" value="1"/>
</dbReference>
<dbReference type="EMBL" id="MG674390">
    <property type="protein sequence ID" value="AXU05692.1"/>
    <property type="molecule type" value="Genomic_DNA"/>
</dbReference>
<keyword evidence="9" id="KW-0249">Electron transport</keyword>
<dbReference type="RefSeq" id="YP_009528679.1">
    <property type="nucleotide sequence ID" value="NC_039705.1"/>
</dbReference>
<evidence type="ECO:0000256" key="5">
    <source>
        <dbReference type="ARBA" id="ARBA00022448"/>
    </source>
</evidence>
<evidence type="ECO:0000256" key="13">
    <source>
        <dbReference type="ARBA" id="ARBA00023136"/>
    </source>
</evidence>
<comment type="subcellular location">
    <subcellularLocation>
        <location evidence="1">Mitochondrion membrane</location>
        <topology evidence="1">Multi-pass membrane protein</topology>
    </subcellularLocation>
</comment>
<keyword evidence="5" id="KW-0813">Transport</keyword>
<dbReference type="AlphaFoldDB" id="A0A346T609"/>
<keyword evidence="6" id="KW-0679">Respiratory chain</keyword>
<reference evidence="17" key="2">
    <citation type="journal article" date="2018" name="Mitochondrial DNA Part B Resour">
        <title>Complete mitochondrial genome of the bamboo snout beetle, Cyrotrachelus buqueti (Coleoptera: Curculionidae).</title>
        <authorList>
            <person name="Yang W.-J."/>
            <person name="Yang D.-X."/>
            <person name="Xu K.-K."/>
            <person name="Cao Y."/>
            <person name="Meng Y.-L."/>
            <person name="Wu Y."/>
            <person name="Li G.-Y."/>
            <person name="Zhang G.-Z."/>
            <person name="Wang Y.-W."/>
            <person name="Li C."/>
        </authorList>
    </citation>
    <scope>NUCLEOTIDE SEQUENCE</scope>
</reference>
<evidence type="ECO:0000256" key="4">
    <source>
        <dbReference type="ARBA" id="ARBA00021095"/>
    </source>
</evidence>
<dbReference type="PANTHER" id="PTHR11435:SF1">
    <property type="entry name" value="NADH-UBIQUINONE OXIDOREDUCTASE CHAIN 6"/>
    <property type="match status" value="1"/>
</dbReference>
<dbReference type="GeneID" id="38328237"/>
<evidence type="ECO:0000256" key="16">
    <source>
        <dbReference type="SAM" id="Phobius"/>
    </source>
</evidence>
<evidence type="ECO:0000256" key="3">
    <source>
        <dbReference type="ARBA" id="ARBA00012944"/>
    </source>
</evidence>
<dbReference type="InterPro" id="IPR050269">
    <property type="entry name" value="ComplexI_Subunit6"/>
</dbReference>
<evidence type="ECO:0000256" key="10">
    <source>
        <dbReference type="ARBA" id="ARBA00022989"/>
    </source>
</evidence>
<evidence type="ECO:0000256" key="6">
    <source>
        <dbReference type="ARBA" id="ARBA00022660"/>
    </source>
</evidence>
<keyword evidence="13 16" id="KW-0472">Membrane</keyword>
<name>A0A346T609_9CUCU</name>
<organism evidence="17">
    <name type="scientific">Cyrtotrachelus buqueti</name>
    <dbReference type="NCBI Taxonomy" id="1892066"/>
    <lineage>
        <taxon>Eukaryota</taxon>
        <taxon>Metazoa</taxon>
        <taxon>Ecdysozoa</taxon>
        <taxon>Arthropoda</taxon>
        <taxon>Hexapoda</taxon>
        <taxon>Insecta</taxon>
        <taxon>Pterygota</taxon>
        <taxon>Neoptera</taxon>
        <taxon>Endopterygota</taxon>
        <taxon>Coleoptera</taxon>
        <taxon>Polyphaga</taxon>
        <taxon>Cucujiformia</taxon>
        <taxon>Curculionidae</taxon>
        <taxon>Dryophthorinae</taxon>
        <taxon>Cyrtotrachelus</taxon>
    </lineage>
</organism>
<reference evidence="17" key="1">
    <citation type="submission" date="2017-12" db="EMBL/GenBank/DDBJ databases">
        <authorList>
            <person name="Hurst M.R.H."/>
        </authorList>
    </citation>
    <scope>NUCLEOTIDE SEQUENCE</scope>
</reference>
<feature type="transmembrane region" description="Helical" evidence="16">
    <location>
        <begin position="38"/>
        <end position="63"/>
    </location>
</feature>
<accession>A0A346T609</accession>
<evidence type="ECO:0000313" key="17">
    <source>
        <dbReference type="EMBL" id="AXU05692.1"/>
    </source>
</evidence>